<dbReference type="GO" id="GO:0016887">
    <property type="term" value="F:ATP hydrolysis activity"/>
    <property type="evidence" value="ECO:0007669"/>
    <property type="project" value="InterPro"/>
</dbReference>
<dbReference type="InterPro" id="IPR003593">
    <property type="entry name" value="AAA+_ATPase"/>
</dbReference>
<proteinExistence type="predicted"/>
<feature type="domain" description="ABC transporter" evidence="4">
    <location>
        <begin position="18"/>
        <end position="270"/>
    </location>
</feature>
<dbReference type="Gene3D" id="3.40.50.300">
    <property type="entry name" value="P-loop containing nucleotide triphosphate hydrolases"/>
    <property type="match status" value="2"/>
</dbReference>
<evidence type="ECO:0000256" key="3">
    <source>
        <dbReference type="ARBA" id="ARBA00022840"/>
    </source>
</evidence>
<dbReference type="AlphaFoldDB" id="A0A291GM27"/>
<gene>
    <name evidence="5" type="ORF">CFK38_05925</name>
</gene>
<feature type="domain" description="ABC transporter" evidence="4">
    <location>
        <begin position="369"/>
        <end position="560"/>
    </location>
</feature>
<dbReference type="SMART" id="SM00382">
    <property type="entry name" value="AAA"/>
    <property type="match status" value="2"/>
</dbReference>
<dbReference type="InterPro" id="IPR027417">
    <property type="entry name" value="P-loop_NTPase"/>
</dbReference>
<accession>A0A291GM27</accession>
<evidence type="ECO:0000313" key="6">
    <source>
        <dbReference type="Proteomes" id="UP000218165"/>
    </source>
</evidence>
<dbReference type="SUPFAM" id="SSF52540">
    <property type="entry name" value="P-loop containing nucleoside triphosphate hydrolases"/>
    <property type="match status" value="2"/>
</dbReference>
<dbReference type="EMBL" id="CP023563">
    <property type="protein sequence ID" value="ATG51122.1"/>
    <property type="molecule type" value="Genomic_DNA"/>
</dbReference>
<dbReference type="CDD" id="cd03221">
    <property type="entry name" value="ABCF_EF-3"/>
    <property type="match status" value="1"/>
</dbReference>
<dbReference type="InterPro" id="IPR050611">
    <property type="entry name" value="ABCF"/>
</dbReference>
<dbReference type="KEGG" id="brz:CFK38_05925"/>
<protein>
    <submittedName>
        <fullName evidence="5">ABC transporter ATP-binding protein</fullName>
    </submittedName>
</protein>
<keyword evidence="1" id="KW-0677">Repeat</keyword>
<sequence>MPAHPAPAAFAADPSLHLRADGISFSYPDRRVLTDVSLVVPAGRPTGLLGENGSGKSTLLRILAGQLAADTGSCDAPGPVGVLAQELPFGPDTTLTAVLADALERSRRLERALIAAGEELATGDDGPTARASHRFDMLLAEATLADVWNADRRAEEVLAGLSLDVLAPATALGRISGGQLERLALAHLLISRPTSWLLDEPTNHLDDAGAAFLAATITAHPGPVLIASHDRAFLDEATHAQLDLDPAESPAATESGGLTAYTGGFSDYLLARFEARDRWEHRYRTEQEELTVLRQAVKDSAAVGHEGAAPRTEARASKKFYADRNAAVVSRRLRESRARLAQLEQHQVRRPPAELTLTHLPAAASRTAAGAVQLAASEVAVAGRLAPTSVSLSAGQRLLVTGPNGSGKTTLLDVIAGALAPSSGTVARPRSLRIGYLGQDDAAVPGRTVRQHLQAASRTAGAEEEGTPELFGLISPRDLDRPLTLLSRGQLRRVMLAAVLLDPPELLVLDEPTNHLALLTATRLEAALEGWEGTVLIASHDRWLRRRWQDAVLELPGGPAGD</sequence>
<dbReference type="InterPro" id="IPR003439">
    <property type="entry name" value="ABC_transporter-like_ATP-bd"/>
</dbReference>
<dbReference type="FunFam" id="3.40.50.300:FF:000011">
    <property type="entry name" value="Putative ABC transporter ATP-binding component"/>
    <property type="match status" value="1"/>
</dbReference>
<dbReference type="OrthoDB" id="5168237at2"/>
<organism evidence="5 6">
    <name type="scientific">Brachybacterium vulturis</name>
    <dbReference type="NCBI Taxonomy" id="2017484"/>
    <lineage>
        <taxon>Bacteria</taxon>
        <taxon>Bacillati</taxon>
        <taxon>Actinomycetota</taxon>
        <taxon>Actinomycetes</taxon>
        <taxon>Micrococcales</taxon>
        <taxon>Dermabacteraceae</taxon>
        <taxon>Brachybacterium</taxon>
    </lineage>
</organism>
<evidence type="ECO:0000256" key="2">
    <source>
        <dbReference type="ARBA" id="ARBA00022741"/>
    </source>
</evidence>
<evidence type="ECO:0000313" key="5">
    <source>
        <dbReference type="EMBL" id="ATG51122.1"/>
    </source>
</evidence>
<keyword evidence="3 5" id="KW-0067">ATP-binding</keyword>
<dbReference type="GO" id="GO:0005524">
    <property type="term" value="F:ATP binding"/>
    <property type="evidence" value="ECO:0007669"/>
    <property type="project" value="UniProtKB-KW"/>
</dbReference>
<name>A0A291GM27_9MICO</name>
<dbReference type="Proteomes" id="UP000218165">
    <property type="component" value="Chromosome"/>
</dbReference>
<dbReference type="RefSeq" id="WP_096802259.1">
    <property type="nucleotide sequence ID" value="NZ_CP023563.1"/>
</dbReference>
<dbReference type="Pfam" id="PF00005">
    <property type="entry name" value="ABC_tran"/>
    <property type="match status" value="2"/>
</dbReference>
<keyword evidence="2" id="KW-0547">Nucleotide-binding</keyword>
<dbReference type="PANTHER" id="PTHR19211">
    <property type="entry name" value="ATP-BINDING TRANSPORT PROTEIN-RELATED"/>
    <property type="match status" value="1"/>
</dbReference>
<reference evidence="6" key="1">
    <citation type="submission" date="2017-09" db="EMBL/GenBank/DDBJ databases">
        <title>Brachybacterium sp. VM2412.</title>
        <authorList>
            <person name="Tak E.J."/>
            <person name="Bae J.-W."/>
        </authorList>
    </citation>
    <scope>NUCLEOTIDE SEQUENCE [LARGE SCALE GENOMIC DNA]</scope>
    <source>
        <strain evidence="6">VM2412</strain>
    </source>
</reference>
<keyword evidence="6" id="KW-1185">Reference proteome</keyword>
<evidence type="ECO:0000256" key="1">
    <source>
        <dbReference type="ARBA" id="ARBA00022737"/>
    </source>
</evidence>
<evidence type="ECO:0000259" key="4">
    <source>
        <dbReference type="PROSITE" id="PS50893"/>
    </source>
</evidence>
<dbReference type="PROSITE" id="PS50893">
    <property type="entry name" value="ABC_TRANSPORTER_2"/>
    <property type="match status" value="2"/>
</dbReference>
<dbReference type="PANTHER" id="PTHR19211:SF14">
    <property type="entry name" value="ATP-BINDING CASSETTE SUB-FAMILY F MEMBER 1"/>
    <property type="match status" value="1"/>
</dbReference>